<dbReference type="PANTHER" id="PTHR48111:SF1">
    <property type="entry name" value="TWO-COMPONENT RESPONSE REGULATOR ORR33"/>
    <property type="match status" value="1"/>
</dbReference>
<dbReference type="InterPro" id="IPR001789">
    <property type="entry name" value="Sig_transdc_resp-reg_receiver"/>
</dbReference>
<feature type="domain" description="Response regulatory" evidence="7">
    <location>
        <begin position="18"/>
        <end position="135"/>
    </location>
</feature>
<dbReference type="GO" id="GO:0006355">
    <property type="term" value="P:regulation of DNA-templated transcription"/>
    <property type="evidence" value="ECO:0007669"/>
    <property type="project" value="TreeGrafter"/>
</dbReference>
<dbReference type="PANTHER" id="PTHR48111">
    <property type="entry name" value="REGULATOR OF RPOS"/>
    <property type="match status" value="1"/>
</dbReference>
<dbReference type="AlphaFoldDB" id="A0AA86T2Z5"/>
<evidence type="ECO:0000259" key="7">
    <source>
        <dbReference type="PROSITE" id="PS50110"/>
    </source>
</evidence>
<feature type="modified residue" description="4-aspartylphosphate" evidence="6">
    <location>
        <position position="68"/>
    </location>
</feature>
<dbReference type="SUPFAM" id="SSF52172">
    <property type="entry name" value="CheY-like"/>
    <property type="match status" value="1"/>
</dbReference>
<gene>
    <name evidence="8" type="ORF">DNFV4_01230</name>
</gene>
<keyword evidence="4" id="KW-0238">DNA-binding</keyword>
<proteinExistence type="predicted"/>
<evidence type="ECO:0000256" key="3">
    <source>
        <dbReference type="ARBA" id="ARBA00023015"/>
    </source>
</evidence>
<dbReference type="RefSeq" id="WP_289267771.1">
    <property type="nucleotide sequence ID" value="NZ_OX365700.1"/>
</dbReference>
<sequence length="139" mass="15797">MTTPDTPSPTPEEAIRPLLLMAEDEEDTASLLQFLLERAGYVVLHARDGMEAQGLVDTHDHLDLILLDINLPFINGLDVLTHIRRKPGWERVPVIMLTADGSEQDVRQALRAGANDYILKPFNPRELTVRLDRFRKYLV</sequence>
<evidence type="ECO:0000256" key="5">
    <source>
        <dbReference type="ARBA" id="ARBA00023163"/>
    </source>
</evidence>
<evidence type="ECO:0000256" key="1">
    <source>
        <dbReference type="ARBA" id="ARBA00022553"/>
    </source>
</evidence>
<dbReference type="GO" id="GO:0000156">
    <property type="term" value="F:phosphorelay response regulator activity"/>
    <property type="evidence" value="ECO:0007669"/>
    <property type="project" value="TreeGrafter"/>
</dbReference>
<dbReference type="EMBL" id="OX365700">
    <property type="protein sequence ID" value="CAI4030800.1"/>
    <property type="molecule type" value="Genomic_DNA"/>
</dbReference>
<dbReference type="GO" id="GO:0000976">
    <property type="term" value="F:transcription cis-regulatory region binding"/>
    <property type="evidence" value="ECO:0007669"/>
    <property type="project" value="TreeGrafter"/>
</dbReference>
<dbReference type="KEGG" id="nti:DNFV4_01230"/>
<keyword evidence="1 6" id="KW-0597">Phosphoprotein</keyword>
<keyword evidence="5" id="KW-0804">Transcription</keyword>
<organism evidence="8 9">
    <name type="scientific">Nitrospira tepida</name>
    <dbReference type="NCBI Taxonomy" id="2973512"/>
    <lineage>
        <taxon>Bacteria</taxon>
        <taxon>Pseudomonadati</taxon>
        <taxon>Nitrospirota</taxon>
        <taxon>Nitrospiria</taxon>
        <taxon>Nitrospirales</taxon>
        <taxon>Nitrospiraceae</taxon>
        <taxon>Nitrospira</taxon>
    </lineage>
</organism>
<accession>A0AA86T2Z5</accession>
<dbReference type="CDD" id="cd17574">
    <property type="entry name" value="REC_OmpR"/>
    <property type="match status" value="1"/>
</dbReference>
<dbReference type="InterPro" id="IPR018228">
    <property type="entry name" value="DNase_TatD-rel_CS"/>
</dbReference>
<dbReference type="Gene3D" id="3.40.50.2300">
    <property type="match status" value="1"/>
</dbReference>
<dbReference type="Proteomes" id="UP001179121">
    <property type="component" value="Chromosome"/>
</dbReference>
<dbReference type="GO" id="GO:0005829">
    <property type="term" value="C:cytosol"/>
    <property type="evidence" value="ECO:0007669"/>
    <property type="project" value="TreeGrafter"/>
</dbReference>
<evidence type="ECO:0000256" key="4">
    <source>
        <dbReference type="ARBA" id="ARBA00023125"/>
    </source>
</evidence>
<dbReference type="SMART" id="SM00448">
    <property type="entry name" value="REC"/>
    <property type="match status" value="1"/>
</dbReference>
<keyword evidence="3" id="KW-0805">Transcription regulation</keyword>
<reference evidence="8" key="1">
    <citation type="submission" date="2022-10" db="EMBL/GenBank/DDBJ databases">
        <authorList>
            <person name="Koch H."/>
        </authorList>
    </citation>
    <scope>NUCLEOTIDE SEQUENCE</scope>
    <source>
        <strain evidence="8">DNF</strain>
    </source>
</reference>
<dbReference type="GO" id="GO:0032993">
    <property type="term" value="C:protein-DNA complex"/>
    <property type="evidence" value="ECO:0007669"/>
    <property type="project" value="TreeGrafter"/>
</dbReference>
<evidence type="ECO:0000256" key="6">
    <source>
        <dbReference type="PROSITE-ProRule" id="PRU00169"/>
    </source>
</evidence>
<evidence type="ECO:0000313" key="9">
    <source>
        <dbReference type="Proteomes" id="UP001179121"/>
    </source>
</evidence>
<evidence type="ECO:0000256" key="2">
    <source>
        <dbReference type="ARBA" id="ARBA00023012"/>
    </source>
</evidence>
<keyword evidence="9" id="KW-1185">Reference proteome</keyword>
<keyword evidence="2" id="KW-0902">Two-component regulatory system</keyword>
<name>A0AA86T2Z5_9BACT</name>
<dbReference type="Pfam" id="PF00072">
    <property type="entry name" value="Response_reg"/>
    <property type="match status" value="1"/>
</dbReference>
<dbReference type="InterPro" id="IPR039420">
    <property type="entry name" value="WalR-like"/>
</dbReference>
<dbReference type="PROSITE" id="PS01137">
    <property type="entry name" value="TATD_1"/>
    <property type="match status" value="1"/>
</dbReference>
<evidence type="ECO:0000313" key="8">
    <source>
        <dbReference type="EMBL" id="CAI4030800.1"/>
    </source>
</evidence>
<dbReference type="PROSITE" id="PS50110">
    <property type="entry name" value="RESPONSE_REGULATORY"/>
    <property type="match status" value="1"/>
</dbReference>
<dbReference type="InterPro" id="IPR011006">
    <property type="entry name" value="CheY-like_superfamily"/>
</dbReference>
<protein>
    <submittedName>
        <fullName evidence="8">Response regulator</fullName>
    </submittedName>
</protein>